<evidence type="ECO:0000256" key="3">
    <source>
        <dbReference type="ARBA" id="ARBA00022527"/>
    </source>
</evidence>
<evidence type="ECO:0000256" key="4">
    <source>
        <dbReference type="ARBA" id="ARBA00022679"/>
    </source>
</evidence>
<dbReference type="SUPFAM" id="SSF56112">
    <property type="entry name" value="Protein kinase-like (PK-like)"/>
    <property type="match status" value="1"/>
</dbReference>
<evidence type="ECO:0000256" key="13">
    <source>
        <dbReference type="ARBA" id="ARBA00073111"/>
    </source>
</evidence>
<sequence>METLKKYPQCLKLQDLAPLLQYLTELAQSLSRTTDAIESVMDNLYRLAAVLMENEMFIGEIQDAMLHWSKIWDMLLRSLGANQNEESGHALVRCFIKHNKMSNANALLRLYLTKAIRWSPKSVHTLLLLCKRVSLPEGASASVLDPSPSSTPVCDRTRLLEWLLNAPWQRLAGRLPVDDICVLSVNLVLSSRCRQNIRIDLIPNWGNPKCLQNQEEACRAMPGDFHLTDLSRLCYSSLAFKAELVACTKNKHVEADSRTSSGPISYVQETLSFLKQRLNNFLQEEGSNDEVYVMLMKLAFLSKLLSILIQLGVLTEDITDCPLIDTLEKYLTNSLAVLANVNCKCKSMYLLNVIKALSVLYGGAYDANIAKIIVSASTVDVLKNIFDLLNVNDTDITDYQRGSDYYEEPGTYHERRRRSNSEISSPLISFGLPREGMIRLRVIEALTSFCTLHVGKDRSALQTKMMKLLFAQQDCTSPVELRMSLTILESLAGHNQSDIQQEYADAPLDFLLKVCQKNPKDEESLRRLLNLLPFFFEYAMKYRYSPRRFIETLSTFYKYIHKQNCGIPVHVDYMKCVCSVIRIDPDFLWSADSSEDITLMLDSVLDYIGHSLFVLRTQAVRCLQELLSFKNIAYTWKKWMFVKVEETILKLLNMDEDSSSNSQSYLKMCQQEDEKETRMATSLIALASMVCASGVLQSRALNTMLQLTVNREVKPQKVQKVLLTATQQTMYDSLIENNLNYLLTSWLDAKYSLQKFPWMLTGCETSAEFFKKHINHIVPLVFRTSGLSEAVSFCINADIAFADVFVDVFPSCFVWMISRVYNQTSVDRIITQTLKKLEKNTDEFASICNFTQLLTDRLKDVLVELVQRLHDETHFERMFSLNVASLPENDPPHFSTAMVDQCFSHLEQNYLMKPLTRVLIEKQPAALQRILLQLASAVHSACSNESRLKRLHQYAYFCHRLMQDLREPYFDDMAAFLVRDVCYSLLHFTRINETLSAMCCIFLDLFLRQALPTRAIEVQDVLRFIIANLIGLAQNASSAEVALNLLQFLIMEQKDILHESIAKLSSFPNLEIFRKVREAHKAVKYADGAVCLEEELERFLDAMSDENAECTLEDLANLTQQLSTRKKELKELHRKLERPYPEDGVNILHQIIFKLIKLTESSNMRISIEATKCLGEFGPMDSTVALRPSESLVREVDHVIEVLTYRSVTMLTSFLVENAVNLRKVSADALYIVFSTVYGQKLSDPKYIQNLSYIHDKYASLKIDYIRPFIQEKRAVAKKSFSVNIAKFRTIMNPKNILWTIKNNDNYAEWIVKITCSVAECFTDSYLESFLSVCWLSIKFCELILPRIIFLIIQRCESSIDALCDCINQFFRYHFAIDHEAQGATSSPSFARGNCDRNIVRRMLDVMNYVRTQLPDMALKIDYIYLARAAHECSAYYTALLFAQLACESFSTDYPNFSSDPKIDYIYEHQPQFGRVLQDIMQDTYLNISDPDAICAGSSYLVDHNSRVQYYARTDSWDKVMLAQDIELSYDNPLAAREMSNALHRSGLQFLQWQFLNKDLDEKYGYECAWRLSNWDLVVNDTAMNYNDSPLPRLESLENSFHQQHYHALKCFHENDQRGIEKALENARKSVISFLRIISLESSRTVNEKLSQLRLLREIEQLSLTDSQKYPEVLQRWDEHEIPTGQFEYMEPILQQRIIMFRIKESLKTDMNMQEAFFTTCLSLAMVAKSQGNFPVAARALGTLAKYQDLSEDLQNQLLFQESLLAWMTRDQKIARRLLRNLIEKRNMNLNLKAKALRVYGDWMAETKSENPQAVIQKYYLESIKTSKAIDEQTPDVIKNLNDTQVALARFADAQYEQISEYMKSSTYESLKEYARTAIKVDTTQMTKNQDLKRAVMINQKQSTNDAAELESIEQEKRNYLSQALKYYLRTLQRSEEHNLLIFRLVSLWLDNMFDEEVNEFLNELDTVPSFKFVPLVPQLAAHISNDLKSGFSAKIFNILLRCAQEHPYHTLPVVLALKNLHSDSEFDSNTAAKKEERRVLGAKKLLKQLTDSTDSTVSKIIHEMENLSRALVSLAYWQPNKGNAHPGKPYQIPRDQPIFKIKNLNNVLLPTLSLLVKPSGNYTNVVGVKSYHETCEFVGGVTAPKKMICVGTDGIKRRQLVKGKDDLRQDAVMQQVFTVINTLLRTCKETKRRNLRIRTYKVIPLTQRSGVLEWCDNTVPITTTLVGSINMPGLHKKYYPHDMTAETARNKLKNVAQESNEIKLKVFLDCCKRMRPAFQHFFEEKYLSPKTWVERTLTYTRSVATTSIAGYILGLGDRHLSNILIDEQTAEVVHIDFGVAFEQGKVLPIPETIPFRLTRDIEVAMGASGIEGTMRRSCEVTMTMLRDQRQIIITLLQVLLYDPLFTWTITPEKACKMQSDVVKGFSERGRAPVETNKIAKRALLRIEQKLQGTEDGLVSSVSGQVERLLQEARDPANLCRLYCGWQPYL</sequence>
<feature type="coiled-coil region" evidence="14">
    <location>
        <begin position="1089"/>
        <end position="1135"/>
    </location>
</feature>
<dbReference type="FunCoup" id="E2B7S5">
    <property type="interactions" value="1382"/>
</dbReference>
<comment type="catalytic activity">
    <reaction evidence="12">
        <text>L-seryl-[protein] + ATP = O-phospho-L-seryl-[protein] + ADP + H(+)</text>
        <dbReference type="Rhea" id="RHEA:17989"/>
        <dbReference type="Rhea" id="RHEA-COMP:9863"/>
        <dbReference type="Rhea" id="RHEA-COMP:11604"/>
        <dbReference type="ChEBI" id="CHEBI:15378"/>
        <dbReference type="ChEBI" id="CHEBI:29999"/>
        <dbReference type="ChEBI" id="CHEBI:30616"/>
        <dbReference type="ChEBI" id="CHEBI:83421"/>
        <dbReference type="ChEBI" id="CHEBI:456216"/>
        <dbReference type="EC" id="2.7.11.1"/>
    </reaction>
</comment>
<dbReference type="PANTHER" id="PTHR37079">
    <property type="entry name" value="SERINE/THREONINE-PROTEIN KINASE ATM"/>
    <property type="match status" value="1"/>
</dbReference>
<dbReference type="InterPro" id="IPR044107">
    <property type="entry name" value="PIKKc_ATM"/>
</dbReference>
<dbReference type="InterPro" id="IPR018936">
    <property type="entry name" value="PI3/4_kinase_CS"/>
</dbReference>
<dbReference type="Gene3D" id="3.30.1010.10">
    <property type="entry name" value="Phosphatidylinositol 3-kinase Catalytic Subunit, Chain A, domain 4"/>
    <property type="match status" value="1"/>
</dbReference>
<dbReference type="Gene3D" id="1.10.1070.11">
    <property type="entry name" value="Phosphatidylinositol 3-/4-kinase, catalytic domain"/>
    <property type="match status" value="1"/>
</dbReference>
<evidence type="ECO:0000256" key="2">
    <source>
        <dbReference type="ARBA" id="ARBA00012513"/>
    </source>
</evidence>
<feature type="domain" description="FAT" evidence="16">
    <location>
        <begin position="1425"/>
        <end position="2021"/>
    </location>
</feature>
<proteinExistence type="predicted"/>
<evidence type="ECO:0000256" key="9">
    <source>
        <dbReference type="ARBA" id="ARBA00023242"/>
    </source>
</evidence>
<dbReference type="SUPFAM" id="SSF48371">
    <property type="entry name" value="ARM repeat"/>
    <property type="match status" value="1"/>
</dbReference>
<dbReference type="GO" id="GO:0005634">
    <property type="term" value="C:nucleus"/>
    <property type="evidence" value="ECO:0007669"/>
    <property type="project" value="UniProtKB-SubCell"/>
</dbReference>
<dbReference type="InParanoid" id="E2B7S5"/>
<evidence type="ECO:0000256" key="1">
    <source>
        <dbReference type="ARBA" id="ARBA00004123"/>
    </source>
</evidence>
<dbReference type="EMBL" id="GL446209">
    <property type="protein sequence ID" value="EFN88218.1"/>
    <property type="molecule type" value="Genomic_DNA"/>
</dbReference>
<keyword evidence="7 18" id="KW-0418">Kinase</keyword>
<dbReference type="PANTHER" id="PTHR37079:SF4">
    <property type="entry name" value="SERINE_THREONINE-PROTEIN KINASE ATM"/>
    <property type="match status" value="1"/>
</dbReference>
<keyword evidence="4" id="KW-0808">Transferase</keyword>
<evidence type="ECO:0000259" key="15">
    <source>
        <dbReference type="PROSITE" id="PS50290"/>
    </source>
</evidence>
<evidence type="ECO:0000259" key="17">
    <source>
        <dbReference type="PROSITE" id="PS51190"/>
    </source>
</evidence>
<dbReference type="OrthoDB" id="381190at2759"/>
<name>E2B7S5_HARSA</name>
<accession>E2B7S5</accession>
<dbReference type="InterPro" id="IPR011009">
    <property type="entry name" value="Kinase-like_dom_sf"/>
</dbReference>
<dbReference type="PROSITE" id="PS50290">
    <property type="entry name" value="PI3_4_KINASE_3"/>
    <property type="match status" value="1"/>
</dbReference>
<dbReference type="InterPro" id="IPR014009">
    <property type="entry name" value="PIK_FAT"/>
</dbReference>
<evidence type="ECO:0000256" key="12">
    <source>
        <dbReference type="ARBA" id="ARBA00048679"/>
    </source>
</evidence>
<dbReference type="PROSITE" id="PS00915">
    <property type="entry name" value="PI3_4_KINASE_1"/>
    <property type="match status" value="1"/>
</dbReference>
<dbReference type="GO" id="GO:0005524">
    <property type="term" value="F:ATP binding"/>
    <property type="evidence" value="ECO:0007669"/>
    <property type="project" value="UniProtKB-KW"/>
</dbReference>
<dbReference type="PROSITE" id="PS51190">
    <property type="entry name" value="FATC"/>
    <property type="match status" value="1"/>
</dbReference>
<dbReference type="InterPro" id="IPR000403">
    <property type="entry name" value="PI3/4_kinase_cat_dom"/>
</dbReference>
<evidence type="ECO:0000313" key="18">
    <source>
        <dbReference type="EMBL" id="EFN88218.1"/>
    </source>
</evidence>
<dbReference type="InterPro" id="IPR038980">
    <property type="entry name" value="ATM_plant"/>
</dbReference>
<dbReference type="SMART" id="SM01343">
    <property type="entry name" value="FATC"/>
    <property type="match status" value="1"/>
</dbReference>
<keyword evidence="3" id="KW-0723">Serine/threonine-protein kinase</keyword>
<feature type="domain" description="PI3K/PI4K catalytic" evidence="15">
    <location>
        <begin position="2132"/>
        <end position="2455"/>
    </location>
</feature>
<dbReference type="InterPro" id="IPR016024">
    <property type="entry name" value="ARM-type_fold"/>
</dbReference>
<comment type="catalytic activity">
    <reaction evidence="11">
        <text>L-threonyl-[protein] + ATP = O-phospho-L-threonyl-[protein] + ADP + H(+)</text>
        <dbReference type="Rhea" id="RHEA:46608"/>
        <dbReference type="Rhea" id="RHEA-COMP:11060"/>
        <dbReference type="Rhea" id="RHEA-COMP:11605"/>
        <dbReference type="ChEBI" id="CHEBI:15378"/>
        <dbReference type="ChEBI" id="CHEBI:30013"/>
        <dbReference type="ChEBI" id="CHEBI:30616"/>
        <dbReference type="ChEBI" id="CHEBI:61977"/>
        <dbReference type="ChEBI" id="CHEBI:456216"/>
        <dbReference type="EC" id="2.7.11.1"/>
    </reaction>
</comment>
<gene>
    <name evidence="18" type="ORF">EAI_08743</name>
</gene>
<organism evidence="19">
    <name type="scientific">Harpegnathos saltator</name>
    <name type="common">Jerdon's jumping ant</name>
    <dbReference type="NCBI Taxonomy" id="610380"/>
    <lineage>
        <taxon>Eukaryota</taxon>
        <taxon>Metazoa</taxon>
        <taxon>Ecdysozoa</taxon>
        <taxon>Arthropoda</taxon>
        <taxon>Hexapoda</taxon>
        <taxon>Insecta</taxon>
        <taxon>Pterygota</taxon>
        <taxon>Neoptera</taxon>
        <taxon>Endopterygota</taxon>
        <taxon>Hymenoptera</taxon>
        <taxon>Apocrita</taxon>
        <taxon>Aculeata</taxon>
        <taxon>Formicoidea</taxon>
        <taxon>Formicidae</taxon>
        <taxon>Ponerinae</taxon>
        <taxon>Ponerini</taxon>
        <taxon>Harpegnathos</taxon>
    </lineage>
</organism>
<keyword evidence="19" id="KW-1185">Reference proteome</keyword>
<keyword evidence="8" id="KW-0067">ATP-binding</keyword>
<protein>
    <recommendedName>
        <fullName evidence="13">Serine/threonine-protein kinase ATM</fullName>
        <ecNumber evidence="2">2.7.11.1</ecNumber>
    </recommendedName>
</protein>
<evidence type="ECO:0000256" key="8">
    <source>
        <dbReference type="ARBA" id="ARBA00022840"/>
    </source>
</evidence>
<dbReference type="Pfam" id="PF02259">
    <property type="entry name" value="FAT"/>
    <property type="match status" value="1"/>
</dbReference>
<dbReference type="EC" id="2.7.11.1" evidence="2"/>
<dbReference type="Pfam" id="PF00454">
    <property type="entry name" value="PI3_PI4_kinase"/>
    <property type="match status" value="1"/>
</dbReference>
<dbReference type="CDD" id="cd05171">
    <property type="entry name" value="PIKKc_ATM"/>
    <property type="match status" value="1"/>
</dbReference>
<dbReference type="FunFam" id="3.30.1010.10:FF:000023">
    <property type="entry name" value="Serine/threonine-protein kinase ATM"/>
    <property type="match status" value="1"/>
</dbReference>
<keyword evidence="10" id="KW-0131">Cell cycle</keyword>
<evidence type="ECO:0000256" key="10">
    <source>
        <dbReference type="ARBA" id="ARBA00023306"/>
    </source>
</evidence>
<keyword evidence="6" id="KW-0227">DNA damage</keyword>
<evidence type="ECO:0000313" key="19">
    <source>
        <dbReference type="Proteomes" id="UP000008237"/>
    </source>
</evidence>
<keyword evidence="5" id="KW-0547">Nucleotide-binding</keyword>
<evidence type="ECO:0000256" key="11">
    <source>
        <dbReference type="ARBA" id="ARBA00047899"/>
    </source>
</evidence>
<evidence type="ECO:0000259" key="16">
    <source>
        <dbReference type="PROSITE" id="PS51189"/>
    </source>
</evidence>
<evidence type="ECO:0000256" key="5">
    <source>
        <dbReference type="ARBA" id="ARBA00022741"/>
    </source>
</evidence>
<dbReference type="PROSITE" id="PS51189">
    <property type="entry name" value="FAT"/>
    <property type="match status" value="1"/>
</dbReference>
<dbReference type="InterPro" id="IPR036940">
    <property type="entry name" value="PI3/4_kinase_cat_sf"/>
</dbReference>
<keyword evidence="14" id="KW-0175">Coiled coil</keyword>
<dbReference type="OMA" id="SEVYMKW"/>
<dbReference type="Pfam" id="PF02260">
    <property type="entry name" value="FATC"/>
    <property type="match status" value="1"/>
</dbReference>
<dbReference type="InterPro" id="IPR003151">
    <property type="entry name" value="PIK-rel_kinase_FAT"/>
</dbReference>
<comment type="subcellular location">
    <subcellularLocation>
        <location evidence="1">Nucleus</location>
    </subcellularLocation>
</comment>
<dbReference type="PROSITE" id="PS00916">
    <property type="entry name" value="PI3_4_KINASE_2"/>
    <property type="match status" value="1"/>
</dbReference>
<reference evidence="18 19" key="1">
    <citation type="journal article" date="2010" name="Science">
        <title>Genomic comparison of the ants Camponotus floridanus and Harpegnathos saltator.</title>
        <authorList>
            <person name="Bonasio R."/>
            <person name="Zhang G."/>
            <person name="Ye C."/>
            <person name="Mutti N.S."/>
            <person name="Fang X."/>
            <person name="Qin N."/>
            <person name="Donahue G."/>
            <person name="Yang P."/>
            <person name="Li Q."/>
            <person name="Li C."/>
            <person name="Zhang P."/>
            <person name="Huang Z."/>
            <person name="Berger S.L."/>
            <person name="Reinberg D."/>
            <person name="Wang J."/>
            <person name="Liebig J."/>
        </authorList>
    </citation>
    <scope>NUCLEOTIDE SEQUENCE [LARGE SCALE GENOMIC DNA]</scope>
    <source>
        <strain evidence="18 19">R22 G/1</strain>
    </source>
</reference>
<evidence type="ECO:0000256" key="14">
    <source>
        <dbReference type="SAM" id="Coils"/>
    </source>
</evidence>
<dbReference type="GO" id="GO:0006281">
    <property type="term" value="P:DNA repair"/>
    <property type="evidence" value="ECO:0007669"/>
    <property type="project" value="InterPro"/>
</dbReference>
<dbReference type="InterPro" id="IPR003152">
    <property type="entry name" value="FATC_dom"/>
</dbReference>
<dbReference type="STRING" id="610380.E2B7S5"/>
<dbReference type="GO" id="GO:0004674">
    <property type="term" value="F:protein serine/threonine kinase activity"/>
    <property type="evidence" value="ECO:0007669"/>
    <property type="project" value="UniProtKB-KW"/>
</dbReference>
<feature type="domain" description="FATC" evidence="17">
    <location>
        <begin position="2458"/>
        <end position="2490"/>
    </location>
</feature>
<dbReference type="SMART" id="SM00146">
    <property type="entry name" value="PI3Kc"/>
    <property type="match status" value="1"/>
</dbReference>
<keyword evidence="9" id="KW-0539">Nucleus</keyword>
<evidence type="ECO:0000256" key="7">
    <source>
        <dbReference type="ARBA" id="ARBA00022777"/>
    </source>
</evidence>
<evidence type="ECO:0000256" key="6">
    <source>
        <dbReference type="ARBA" id="ARBA00022763"/>
    </source>
</evidence>
<dbReference type="Proteomes" id="UP000008237">
    <property type="component" value="Unassembled WGS sequence"/>
</dbReference>